<evidence type="ECO:0000259" key="3">
    <source>
        <dbReference type="Pfam" id="PF01494"/>
    </source>
</evidence>
<reference evidence="4 5" key="1">
    <citation type="submission" date="2019-06" db="EMBL/GenBank/DDBJ databases">
        <authorList>
            <person name="Srinivasan S."/>
        </authorList>
    </citation>
    <scope>NUCLEOTIDE SEQUENCE [LARGE SCALE GENOMIC DNA]</scope>
    <source>
        <strain evidence="4 5">17J68-5</strain>
    </source>
</reference>
<dbReference type="KEGG" id="hyj:FHG12_03095"/>
<dbReference type="Pfam" id="PF01494">
    <property type="entry name" value="FAD_binding_3"/>
    <property type="match status" value="1"/>
</dbReference>
<dbReference type="AlphaFoldDB" id="A0A5B7ZW18"/>
<dbReference type="EMBL" id="CP040896">
    <property type="protein sequence ID" value="QDA59150.1"/>
    <property type="molecule type" value="Genomic_DNA"/>
</dbReference>
<name>A0A5B7ZW18_9BACT</name>
<dbReference type="GO" id="GO:0004497">
    <property type="term" value="F:monooxygenase activity"/>
    <property type="evidence" value="ECO:0007669"/>
    <property type="project" value="UniProtKB-KW"/>
</dbReference>
<protein>
    <submittedName>
        <fullName evidence="4">Monooxygenase</fullName>
    </submittedName>
</protein>
<gene>
    <name evidence="4" type="ORF">FHG12_03095</name>
</gene>
<keyword evidence="2 4" id="KW-0503">Monooxygenase</keyword>
<keyword evidence="1" id="KW-0560">Oxidoreductase</keyword>
<accession>A0A5B7ZW18</accession>
<dbReference type="RefSeq" id="WP_139514225.1">
    <property type="nucleotide sequence ID" value="NZ_CP040896.1"/>
</dbReference>
<feature type="domain" description="FAD-binding" evidence="3">
    <location>
        <begin position="4"/>
        <end position="337"/>
    </location>
</feature>
<evidence type="ECO:0000256" key="1">
    <source>
        <dbReference type="ARBA" id="ARBA00023002"/>
    </source>
</evidence>
<dbReference type="PRINTS" id="PR00420">
    <property type="entry name" value="RNGMNOXGNASE"/>
</dbReference>
<evidence type="ECO:0000256" key="2">
    <source>
        <dbReference type="ARBA" id="ARBA00023033"/>
    </source>
</evidence>
<dbReference type="OrthoDB" id="9766816at2"/>
<dbReference type="GO" id="GO:0071949">
    <property type="term" value="F:FAD binding"/>
    <property type="evidence" value="ECO:0007669"/>
    <property type="project" value="InterPro"/>
</dbReference>
<sequence length="380" mass="42033">MRFLIIGAGIGGLTTALALLRQGHEVQVVEAAPELREVGAGVVLGANAMRALAQFGAHDAVRPLGHPVTHLHLYNQQGDLLNAADTTPFTERLGFDNLGIHRATLQHALLRLLPPGIVQVGKPFERFEATLYNIMAHFADGSATTADALIGADGIRSRVRRQLLPQSQPRYAGYTCWRAVVNATSLHLKAGYASEFWGRPGRFGYVPMANGQAYWFACINSPEANNPRFRGFRVADLQRHFGSFHAPVPEMLALTRDDQLLWNDILDIKPLRHFAFGRVLLLGDAAHATTPNLGQGAGQAVEDAAVLAACLSRQPKPEDAFREFERLRRPRTTRVVKLSWQMGRVAQLQNHVLTFLRDAVMRRVPASVQNSQMDFLYQLD</sequence>
<dbReference type="InterPro" id="IPR002938">
    <property type="entry name" value="FAD-bd"/>
</dbReference>
<dbReference type="Gene3D" id="3.50.50.60">
    <property type="entry name" value="FAD/NAD(P)-binding domain"/>
    <property type="match status" value="1"/>
</dbReference>
<dbReference type="Proteomes" id="UP000305398">
    <property type="component" value="Chromosome"/>
</dbReference>
<organism evidence="4 5">
    <name type="scientific">Hymenobacter jejuensis</name>
    <dbReference type="NCBI Taxonomy" id="2502781"/>
    <lineage>
        <taxon>Bacteria</taxon>
        <taxon>Pseudomonadati</taxon>
        <taxon>Bacteroidota</taxon>
        <taxon>Cytophagia</taxon>
        <taxon>Cytophagales</taxon>
        <taxon>Hymenobacteraceae</taxon>
        <taxon>Hymenobacter</taxon>
    </lineage>
</organism>
<dbReference type="SUPFAM" id="SSF51905">
    <property type="entry name" value="FAD/NAD(P)-binding domain"/>
    <property type="match status" value="1"/>
</dbReference>
<dbReference type="PANTHER" id="PTHR13789">
    <property type="entry name" value="MONOOXYGENASE"/>
    <property type="match status" value="1"/>
</dbReference>
<dbReference type="InterPro" id="IPR050493">
    <property type="entry name" value="FAD-dep_Monooxygenase_BioMet"/>
</dbReference>
<keyword evidence="5" id="KW-1185">Reference proteome</keyword>
<proteinExistence type="predicted"/>
<dbReference type="NCBIfam" id="NF005243">
    <property type="entry name" value="PRK06753.1"/>
    <property type="match status" value="1"/>
</dbReference>
<evidence type="ECO:0000313" key="5">
    <source>
        <dbReference type="Proteomes" id="UP000305398"/>
    </source>
</evidence>
<dbReference type="PANTHER" id="PTHR13789:SF309">
    <property type="entry name" value="PUTATIVE (AFU_ORTHOLOGUE AFUA_6G14510)-RELATED"/>
    <property type="match status" value="1"/>
</dbReference>
<evidence type="ECO:0000313" key="4">
    <source>
        <dbReference type="EMBL" id="QDA59150.1"/>
    </source>
</evidence>
<dbReference type="InterPro" id="IPR036188">
    <property type="entry name" value="FAD/NAD-bd_sf"/>
</dbReference>